<dbReference type="EMBL" id="AP022593">
    <property type="protein sequence ID" value="BBY47987.1"/>
    <property type="molecule type" value="Genomic_DNA"/>
</dbReference>
<dbReference type="KEGG" id="marz:MARA_14550"/>
<geneLocation type="plasmid" evidence="2">
    <name>pjcm18538 dna</name>
</geneLocation>
<dbReference type="Pfam" id="PF10604">
    <property type="entry name" value="Polyketide_cyc2"/>
    <property type="match status" value="1"/>
</dbReference>
<proteinExistence type="predicted"/>
<dbReference type="SUPFAM" id="SSF55961">
    <property type="entry name" value="Bet v1-like"/>
    <property type="match status" value="1"/>
</dbReference>
<gene>
    <name evidence="1" type="ORF">MARA_14550</name>
</gene>
<organism evidence="1 2">
    <name type="scientific">Mycolicibacterium arabiense</name>
    <dbReference type="NCBI Taxonomy" id="1286181"/>
    <lineage>
        <taxon>Bacteria</taxon>
        <taxon>Bacillati</taxon>
        <taxon>Actinomycetota</taxon>
        <taxon>Actinomycetes</taxon>
        <taxon>Mycobacteriales</taxon>
        <taxon>Mycobacteriaceae</taxon>
        <taxon>Mycolicibacterium</taxon>
    </lineage>
</organism>
<dbReference type="InterPro" id="IPR019587">
    <property type="entry name" value="Polyketide_cyclase/dehydratase"/>
</dbReference>
<evidence type="ECO:0000313" key="1">
    <source>
        <dbReference type="EMBL" id="BBY47987.1"/>
    </source>
</evidence>
<reference evidence="1 2" key="1">
    <citation type="journal article" date="2019" name="Emerg. Microbes Infect.">
        <title>Comprehensive subspecies identification of 175 nontuberculous mycobacteria species based on 7547 genomic profiles.</title>
        <authorList>
            <person name="Matsumoto Y."/>
            <person name="Kinjo T."/>
            <person name="Motooka D."/>
            <person name="Nabeya D."/>
            <person name="Jung N."/>
            <person name="Uechi K."/>
            <person name="Horii T."/>
            <person name="Iida T."/>
            <person name="Fujita J."/>
            <person name="Nakamura S."/>
        </authorList>
    </citation>
    <scope>NUCLEOTIDE SEQUENCE [LARGE SCALE GENOMIC DNA]</scope>
    <source>
        <strain evidence="1 2">JCM 18538</strain>
    </source>
</reference>
<keyword evidence="2" id="KW-1185">Reference proteome</keyword>
<dbReference type="Proteomes" id="UP000467428">
    <property type="component" value="Chromosome"/>
</dbReference>
<dbReference type="Gene3D" id="3.30.530.20">
    <property type="match status" value="1"/>
</dbReference>
<evidence type="ECO:0000313" key="2">
    <source>
        <dbReference type="Proteomes" id="UP000467428"/>
    </source>
</evidence>
<accession>A0A7I7RTU6</accession>
<dbReference type="RefSeq" id="WP_163917845.1">
    <property type="nucleotide sequence ID" value="NZ_AP022593.1"/>
</dbReference>
<dbReference type="InterPro" id="IPR023393">
    <property type="entry name" value="START-like_dom_sf"/>
</dbReference>
<name>A0A7I7RTU6_9MYCO</name>
<protein>
    <submittedName>
        <fullName evidence="1">Polyketide cyclase</fullName>
    </submittedName>
</protein>
<dbReference type="CDD" id="cd07821">
    <property type="entry name" value="PYR_PYL_RCAR_like"/>
    <property type="match status" value="1"/>
</dbReference>
<dbReference type="AlphaFoldDB" id="A0A7I7RTU6"/>
<sequence length="174" mass="19677">MARTYPCDRVGLDFIESAPFRFVSTVDLPITPEQLFGVLGDAESWPQWASVITHVEWTSPEPRGVGTTRTVTMRGNIVGDEEFLAWEPFTHMAFRFNQSTSNAISAFAEDYRVIETPGGCHLTWVMAMQPNGTAGRLGMTLFQPVMAWLFQRFLHNLRRYTDERFSTAPPTPNA</sequence>